<evidence type="ECO:0000313" key="2">
    <source>
        <dbReference type="Proteomes" id="UP000247772"/>
    </source>
</evidence>
<organism evidence="1 2">
    <name type="scientific">Paraburkholderia silvatlantica</name>
    <dbReference type="NCBI Taxonomy" id="321895"/>
    <lineage>
        <taxon>Bacteria</taxon>
        <taxon>Pseudomonadati</taxon>
        <taxon>Pseudomonadota</taxon>
        <taxon>Betaproteobacteria</taxon>
        <taxon>Burkholderiales</taxon>
        <taxon>Burkholderiaceae</taxon>
        <taxon>Paraburkholderia</taxon>
    </lineage>
</organism>
<protein>
    <submittedName>
        <fullName evidence="1">Uncharacterized protein</fullName>
    </submittedName>
</protein>
<proteinExistence type="predicted"/>
<accession>A0A2V4TH79</accession>
<evidence type="ECO:0000313" key="1">
    <source>
        <dbReference type="EMBL" id="PYE23131.1"/>
    </source>
</evidence>
<name>A0A2V4TH79_9BURK</name>
<dbReference type="Proteomes" id="UP000247772">
    <property type="component" value="Unassembled WGS sequence"/>
</dbReference>
<comment type="caution">
    <text evidence="1">The sequence shown here is derived from an EMBL/GenBank/DDBJ whole genome shotgun (WGS) entry which is preliminary data.</text>
</comment>
<gene>
    <name evidence="1" type="ORF">C7410_10826</name>
</gene>
<dbReference type="EMBL" id="QJSQ01000008">
    <property type="protein sequence ID" value="PYE23131.1"/>
    <property type="molecule type" value="Genomic_DNA"/>
</dbReference>
<sequence>MRHGFENLALSPGNGKQRQMTSNVFVDVLMPQLMGFDETPSRVSQIPHPHEFPPLRHNGVERIRLMRVG</sequence>
<reference evidence="1 2" key="1">
    <citation type="submission" date="2018-06" db="EMBL/GenBank/DDBJ databases">
        <title>Genomic Encyclopedia of Type Strains, Phase IV (KMG-V): Genome sequencing to study the core and pangenomes of soil and plant-associated prokaryotes.</title>
        <authorList>
            <person name="Whitman W."/>
        </authorList>
    </citation>
    <scope>NUCLEOTIDE SEQUENCE [LARGE SCALE GENOMIC DNA]</scope>
    <source>
        <strain evidence="1 2">SRCL-318</strain>
    </source>
</reference>
<dbReference type="AlphaFoldDB" id="A0A2V4TH79"/>